<feature type="compositionally biased region" description="Pro residues" evidence="1">
    <location>
        <begin position="84"/>
        <end position="105"/>
    </location>
</feature>
<feature type="compositionally biased region" description="Low complexity" evidence="1">
    <location>
        <begin position="153"/>
        <end position="199"/>
    </location>
</feature>
<accession>A0A1R0GQF5</accession>
<sequence length="205" mass="22427">MADPRMQLLKRGWYWEVQPAKFVLERYRPNTRKLWCPSPKCIGRGSSSFNRDSNGKGRLFFVDILNGDIRNLPEPTNWESLLPEPAPSYPVPTPATSPPPAPTPAPDRRTESKFPPRLRISASLPSDDDSDFISISRMKTIWPMHISGHPSLAAAAASSSKRSSAASISSSKRRPSSAAAAVTAAVPFSSSSKPSSSSHSNKRKR</sequence>
<gene>
    <name evidence="2" type="ORF">AYI68_g6852</name>
</gene>
<dbReference type="OrthoDB" id="5739701at2759"/>
<protein>
    <submittedName>
        <fullName evidence="2">Uncharacterized protein</fullName>
    </submittedName>
</protein>
<name>A0A1R0GQF5_9FUNG</name>
<feature type="non-terminal residue" evidence="2">
    <location>
        <position position="205"/>
    </location>
</feature>
<dbReference type="EMBL" id="LSSL01004993">
    <property type="protein sequence ID" value="OLY79088.1"/>
    <property type="molecule type" value="Genomic_DNA"/>
</dbReference>
<feature type="region of interest" description="Disordered" evidence="1">
    <location>
        <begin position="76"/>
        <end position="125"/>
    </location>
</feature>
<evidence type="ECO:0000256" key="1">
    <source>
        <dbReference type="SAM" id="MobiDB-lite"/>
    </source>
</evidence>
<dbReference type="AlphaFoldDB" id="A0A1R0GQF5"/>
<proteinExistence type="predicted"/>
<evidence type="ECO:0000313" key="2">
    <source>
        <dbReference type="EMBL" id="OLY79088.1"/>
    </source>
</evidence>
<reference evidence="2 3" key="1">
    <citation type="journal article" date="2016" name="Mol. Biol. Evol.">
        <title>Genome-Wide Survey of Gut Fungi (Harpellales) Reveals the First Horizontally Transferred Ubiquitin Gene from a Mosquito Host.</title>
        <authorList>
            <person name="Wang Y."/>
            <person name="White M.M."/>
            <person name="Kvist S."/>
            <person name="Moncalvo J.M."/>
        </authorList>
    </citation>
    <scope>NUCLEOTIDE SEQUENCE [LARGE SCALE GENOMIC DNA]</scope>
    <source>
        <strain evidence="2 3">ALG-7-W6</strain>
    </source>
</reference>
<organism evidence="2 3">
    <name type="scientific">Smittium mucronatum</name>
    <dbReference type="NCBI Taxonomy" id="133383"/>
    <lineage>
        <taxon>Eukaryota</taxon>
        <taxon>Fungi</taxon>
        <taxon>Fungi incertae sedis</taxon>
        <taxon>Zoopagomycota</taxon>
        <taxon>Kickxellomycotina</taxon>
        <taxon>Harpellomycetes</taxon>
        <taxon>Harpellales</taxon>
        <taxon>Legeriomycetaceae</taxon>
        <taxon>Smittium</taxon>
    </lineage>
</organism>
<keyword evidence="3" id="KW-1185">Reference proteome</keyword>
<evidence type="ECO:0000313" key="3">
    <source>
        <dbReference type="Proteomes" id="UP000187455"/>
    </source>
</evidence>
<dbReference type="Proteomes" id="UP000187455">
    <property type="component" value="Unassembled WGS sequence"/>
</dbReference>
<comment type="caution">
    <text evidence="2">The sequence shown here is derived from an EMBL/GenBank/DDBJ whole genome shotgun (WGS) entry which is preliminary data.</text>
</comment>
<feature type="region of interest" description="Disordered" evidence="1">
    <location>
        <begin position="151"/>
        <end position="205"/>
    </location>
</feature>